<feature type="region of interest" description="Disordered" evidence="3">
    <location>
        <begin position="466"/>
        <end position="511"/>
    </location>
</feature>
<dbReference type="GO" id="GO:0003723">
    <property type="term" value="F:RNA binding"/>
    <property type="evidence" value="ECO:0007669"/>
    <property type="project" value="UniProtKB-UniRule"/>
</dbReference>
<evidence type="ECO:0000313" key="5">
    <source>
        <dbReference type="EMBL" id="CAH1284581.1"/>
    </source>
</evidence>
<evidence type="ECO:0000256" key="2">
    <source>
        <dbReference type="PROSITE-ProRule" id="PRU00117"/>
    </source>
</evidence>
<name>A0A9P0E191_DIABA</name>
<dbReference type="CDD" id="cd22439">
    <property type="entry name" value="KH-I_PCBP_rpt3"/>
    <property type="match status" value="1"/>
</dbReference>
<keyword evidence="2" id="KW-0694">RNA-binding</keyword>
<dbReference type="Gene3D" id="3.30.1370.10">
    <property type="entry name" value="K Homology domain, type 1"/>
    <property type="match status" value="3"/>
</dbReference>
<dbReference type="SUPFAM" id="SSF54791">
    <property type="entry name" value="Eukaryotic type KH-domain (KH-domain type I)"/>
    <property type="match status" value="3"/>
</dbReference>
<dbReference type="PANTHER" id="PTHR10288">
    <property type="entry name" value="KH DOMAIN CONTAINING RNA BINDING PROTEIN"/>
    <property type="match status" value="1"/>
</dbReference>
<dbReference type="InterPro" id="IPR036612">
    <property type="entry name" value="KH_dom_type_1_sf"/>
</dbReference>
<evidence type="ECO:0000256" key="3">
    <source>
        <dbReference type="SAM" id="MobiDB-lite"/>
    </source>
</evidence>
<dbReference type="FunFam" id="3.30.1370.10:FF:000002">
    <property type="entry name" value="poly(RC)-binding protein 2 isoform X1"/>
    <property type="match status" value="1"/>
</dbReference>
<evidence type="ECO:0000259" key="4">
    <source>
        <dbReference type="SMART" id="SM00322"/>
    </source>
</evidence>
<feature type="domain" description="K Homology" evidence="4">
    <location>
        <begin position="99"/>
        <end position="170"/>
    </location>
</feature>
<dbReference type="Pfam" id="PF00013">
    <property type="entry name" value="KH_1"/>
    <property type="match status" value="3"/>
</dbReference>
<dbReference type="Proteomes" id="UP001153709">
    <property type="component" value="Chromosome 8"/>
</dbReference>
<feature type="compositionally biased region" description="Basic and acidic residues" evidence="3">
    <location>
        <begin position="499"/>
        <end position="511"/>
    </location>
</feature>
<dbReference type="CDD" id="cd22438">
    <property type="entry name" value="KH-I_PCBP_rpt1"/>
    <property type="match status" value="1"/>
</dbReference>
<dbReference type="InterPro" id="IPR004087">
    <property type="entry name" value="KH_dom"/>
</dbReference>
<proteinExistence type="predicted"/>
<gene>
    <name evidence="5" type="ORF">DIABBA_LOCUS11894</name>
</gene>
<keyword evidence="6" id="KW-1185">Reference proteome</keyword>
<dbReference type="CDD" id="cd02396">
    <property type="entry name" value="KH-I_PCBP_rpt2"/>
    <property type="match status" value="1"/>
</dbReference>
<dbReference type="OrthoDB" id="442947at2759"/>
<feature type="domain" description="K Homology" evidence="4">
    <location>
        <begin position="326"/>
        <end position="399"/>
    </location>
</feature>
<dbReference type="PROSITE" id="PS50084">
    <property type="entry name" value="KH_TYPE_1"/>
    <property type="match status" value="3"/>
</dbReference>
<dbReference type="InterPro" id="IPR004088">
    <property type="entry name" value="KH_dom_type_1"/>
</dbReference>
<dbReference type="AlphaFoldDB" id="A0A9P0E191"/>
<dbReference type="GO" id="GO:0010468">
    <property type="term" value="P:regulation of gene expression"/>
    <property type="evidence" value="ECO:0007669"/>
    <property type="project" value="UniProtKB-ARBA"/>
</dbReference>
<dbReference type="SMART" id="SM00322">
    <property type="entry name" value="KH"/>
    <property type="match status" value="3"/>
</dbReference>
<dbReference type="EMBL" id="OU898283">
    <property type="protein sequence ID" value="CAH1284581.1"/>
    <property type="molecule type" value="Genomic_DNA"/>
</dbReference>
<evidence type="ECO:0000313" key="6">
    <source>
        <dbReference type="Proteomes" id="UP001153709"/>
    </source>
</evidence>
<reference evidence="5" key="1">
    <citation type="submission" date="2022-01" db="EMBL/GenBank/DDBJ databases">
        <authorList>
            <person name="King R."/>
        </authorList>
    </citation>
    <scope>NUCLEOTIDE SEQUENCE</scope>
</reference>
<feature type="domain" description="K Homology" evidence="4">
    <location>
        <begin position="16"/>
        <end position="84"/>
    </location>
</feature>
<feature type="region of interest" description="Disordered" evidence="3">
    <location>
        <begin position="406"/>
        <end position="425"/>
    </location>
</feature>
<keyword evidence="1" id="KW-0677">Repeat</keyword>
<feature type="compositionally biased region" description="Polar residues" evidence="3">
    <location>
        <begin position="406"/>
        <end position="416"/>
    </location>
</feature>
<protein>
    <recommendedName>
        <fullName evidence="4">K Homology domain-containing protein</fullName>
    </recommendedName>
</protein>
<accession>A0A9P0E191</accession>
<sequence length="511" mass="53127">MDGRLEQNRLNDDSNLQITIRLIMQGKEVGSIIGKKGEIVKRFREESGAKINISDGSCPERIVTVIGSTNAIFKAFTLICKKFEEFQEINSGSSSVPRPPITLRLVVPASQCGSLIGKAGSKIKEIREVTGASIQVASEMLPNSTERAVTISGTGEAITQCIYHICNVMLESPPKGATIPYRPKPQVGGPVILAGGQAYTIQGNYAVPAHTDVSSSTVMPPLFAPAHPTPHPLPFCHPLTAAAAPAQLLAASFEPLKNGHLQAALPPAHLLPDIAGLGKGPLAGLAALGLGGLAPGGAGGLNPAALAALAGSQLRTANSRNQQNSNQQTHEMTVPNELIGCIIGKGGTKIAEIRQISGAMIRISNCDDRETGTSDRTITITGNPDAVALAQYLINMSVELQKANLEAQNSPSTGQPSNTNTTSTTNAASTLTSAIPIAQLLAKPGALNALTSLTALGGLTELLSGQGGGPPSIQTTGVHRAHKSYTPRMRSPGGGNEGSRIKNERSKFNPY</sequence>
<organism evidence="5 6">
    <name type="scientific">Diabrotica balteata</name>
    <name type="common">Banded cucumber beetle</name>
    <dbReference type="NCBI Taxonomy" id="107213"/>
    <lineage>
        <taxon>Eukaryota</taxon>
        <taxon>Metazoa</taxon>
        <taxon>Ecdysozoa</taxon>
        <taxon>Arthropoda</taxon>
        <taxon>Hexapoda</taxon>
        <taxon>Insecta</taxon>
        <taxon>Pterygota</taxon>
        <taxon>Neoptera</taxon>
        <taxon>Endopterygota</taxon>
        <taxon>Coleoptera</taxon>
        <taxon>Polyphaga</taxon>
        <taxon>Cucujiformia</taxon>
        <taxon>Chrysomeloidea</taxon>
        <taxon>Chrysomelidae</taxon>
        <taxon>Galerucinae</taxon>
        <taxon>Diabroticina</taxon>
        <taxon>Diabroticites</taxon>
        <taxon>Diabrotica</taxon>
    </lineage>
</organism>
<evidence type="ECO:0000256" key="1">
    <source>
        <dbReference type="ARBA" id="ARBA00022737"/>
    </source>
</evidence>